<accession>A0A377JMR3</accession>
<dbReference type="PANTHER" id="PTHR21600">
    <property type="entry name" value="MITOCHONDRIAL RNA PSEUDOURIDINE SYNTHASE"/>
    <property type="match status" value="1"/>
</dbReference>
<dbReference type="Proteomes" id="UP000255335">
    <property type="component" value="Unassembled WGS sequence"/>
</dbReference>
<dbReference type="InterPro" id="IPR006145">
    <property type="entry name" value="PsdUridine_synth_RsuA/RluA"/>
</dbReference>
<dbReference type="PANTHER" id="PTHR21600:SF44">
    <property type="entry name" value="RIBOSOMAL LARGE SUBUNIT PSEUDOURIDINE SYNTHASE D"/>
    <property type="match status" value="1"/>
</dbReference>
<evidence type="ECO:0000313" key="7">
    <source>
        <dbReference type="EMBL" id="STP09038.1"/>
    </source>
</evidence>
<dbReference type="AlphaFoldDB" id="A0A377JMR3"/>
<dbReference type="EMBL" id="UGHZ01000001">
    <property type="protein sequence ID" value="STP09038.1"/>
    <property type="molecule type" value="Genomic_DNA"/>
</dbReference>
<dbReference type="GO" id="GO:0140098">
    <property type="term" value="F:catalytic activity, acting on RNA"/>
    <property type="evidence" value="ECO:0007669"/>
    <property type="project" value="UniProtKB-ARBA"/>
</dbReference>
<dbReference type="GO" id="GO:0000455">
    <property type="term" value="P:enzyme-directed rRNA pseudouridine synthesis"/>
    <property type="evidence" value="ECO:0007669"/>
    <property type="project" value="TreeGrafter"/>
</dbReference>
<dbReference type="SUPFAM" id="SSF55120">
    <property type="entry name" value="Pseudouridine synthase"/>
    <property type="match status" value="1"/>
</dbReference>
<gene>
    <name evidence="7" type="primary">sfhB</name>
    <name evidence="7" type="ORF">NCTC12221_00467</name>
</gene>
<reference evidence="7 8" key="1">
    <citation type="submission" date="2018-06" db="EMBL/GenBank/DDBJ databases">
        <authorList>
            <consortium name="Pathogen Informatics"/>
            <person name="Doyle S."/>
        </authorList>
    </citation>
    <scope>NUCLEOTIDE SEQUENCE [LARGE SCALE GENOMIC DNA]</scope>
    <source>
        <strain evidence="7 8">NCTC12221</strain>
    </source>
</reference>
<feature type="domain" description="Pseudouridine synthase RsuA/RluA-like" evidence="6">
    <location>
        <begin position="82"/>
        <end position="228"/>
    </location>
</feature>
<proteinExistence type="inferred from homology"/>
<dbReference type="InterPro" id="IPR006224">
    <property type="entry name" value="PsdUridine_synth_RluA-like_CS"/>
</dbReference>
<keyword evidence="3 7" id="KW-0413">Isomerase</keyword>
<sequence>MPFVNTPYHIKEPILAFLWLMRERGYTQANAQKILDKHRLTQDNRPISKAEKICGNVMLSEFVPSSIPHLPNIEPLFYNDDFAIYDKPHNLLTHPKGRFFHYSLNDILKSRFGIQANALHRLDKQTSGLVLCSINPKSKKALESLMQSRSITKSYCAIVEGRVKAEILINEPIMTQKHKGDLAIKSIVSEKGKESRTLIRPLAYYKDSTLIHALALTGRTHQIRLHCSYIGHRILGDPLYGVSEDKSRFYLEAPNLSPKEHKALFDAPFLCLNAYALHFSFQGSDYHFKSNAPFDFMPHFRGFFQSHTFL</sequence>
<evidence type="ECO:0000256" key="3">
    <source>
        <dbReference type="ARBA" id="ARBA00023235"/>
    </source>
</evidence>
<protein>
    <recommendedName>
        <fullName evidence="4">RNA pseudouridylate synthase</fullName>
    </recommendedName>
    <alternativeName>
        <fullName evidence="5">RNA-uridine isomerase</fullName>
    </alternativeName>
</protein>
<dbReference type="RefSeq" id="WP_115025814.1">
    <property type="nucleotide sequence ID" value="NZ_UGHZ01000001.1"/>
</dbReference>
<dbReference type="GO" id="GO:0003723">
    <property type="term" value="F:RNA binding"/>
    <property type="evidence" value="ECO:0007669"/>
    <property type="project" value="InterPro"/>
</dbReference>
<dbReference type="CDD" id="cd02869">
    <property type="entry name" value="PseudoU_synth_RluA_like"/>
    <property type="match status" value="1"/>
</dbReference>
<evidence type="ECO:0000256" key="2">
    <source>
        <dbReference type="ARBA" id="ARBA00010876"/>
    </source>
</evidence>
<evidence type="ECO:0000313" key="8">
    <source>
        <dbReference type="Proteomes" id="UP000255335"/>
    </source>
</evidence>
<dbReference type="Pfam" id="PF00849">
    <property type="entry name" value="PseudoU_synth_2"/>
    <property type="match status" value="1"/>
</dbReference>
<dbReference type="PROSITE" id="PS01129">
    <property type="entry name" value="PSI_RLU"/>
    <property type="match status" value="1"/>
</dbReference>
<dbReference type="Gene3D" id="3.30.2350.10">
    <property type="entry name" value="Pseudouridine synthase"/>
    <property type="match status" value="1"/>
</dbReference>
<organism evidence="7 8">
    <name type="scientific">Helicobacter cinaedi</name>
    <dbReference type="NCBI Taxonomy" id="213"/>
    <lineage>
        <taxon>Bacteria</taxon>
        <taxon>Pseudomonadati</taxon>
        <taxon>Campylobacterota</taxon>
        <taxon>Epsilonproteobacteria</taxon>
        <taxon>Campylobacterales</taxon>
        <taxon>Helicobacteraceae</taxon>
        <taxon>Helicobacter</taxon>
    </lineage>
</organism>
<evidence type="ECO:0000256" key="4">
    <source>
        <dbReference type="ARBA" id="ARBA00031870"/>
    </source>
</evidence>
<comment type="similarity">
    <text evidence="2">Belongs to the pseudouridine synthase RluA family.</text>
</comment>
<dbReference type="InterPro" id="IPR020103">
    <property type="entry name" value="PsdUridine_synth_cat_dom_sf"/>
</dbReference>
<evidence type="ECO:0000256" key="1">
    <source>
        <dbReference type="ARBA" id="ARBA00000073"/>
    </source>
</evidence>
<evidence type="ECO:0000259" key="6">
    <source>
        <dbReference type="Pfam" id="PF00849"/>
    </source>
</evidence>
<name>A0A377JMR3_9HELI</name>
<evidence type="ECO:0000256" key="5">
    <source>
        <dbReference type="ARBA" id="ARBA00033164"/>
    </source>
</evidence>
<comment type="catalytic activity">
    <reaction evidence="1">
        <text>a uridine in RNA = a pseudouridine in RNA</text>
        <dbReference type="Rhea" id="RHEA:48348"/>
        <dbReference type="Rhea" id="RHEA-COMP:12068"/>
        <dbReference type="Rhea" id="RHEA-COMP:12069"/>
        <dbReference type="ChEBI" id="CHEBI:65314"/>
        <dbReference type="ChEBI" id="CHEBI:65315"/>
    </reaction>
</comment>
<dbReference type="InterPro" id="IPR050188">
    <property type="entry name" value="RluA_PseudoU_synthase"/>
</dbReference>
<dbReference type="GO" id="GO:0009982">
    <property type="term" value="F:pseudouridine synthase activity"/>
    <property type="evidence" value="ECO:0007669"/>
    <property type="project" value="InterPro"/>
</dbReference>